<dbReference type="EMBL" id="FXUV01000066">
    <property type="protein sequence ID" value="SMQ13453.1"/>
    <property type="molecule type" value="Genomic_DNA"/>
</dbReference>
<dbReference type="Pfam" id="PF05069">
    <property type="entry name" value="Phage_tail_S"/>
    <property type="match status" value="1"/>
</dbReference>
<dbReference type="AlphaFoldDB" id="A0A238TDR1"/>
<dbReference type="OrthoDB" id="2081253at2"/>
<reference evidence="2 3" key="2">
    <citation type="submission" date="2017-06" db="EMBL/GenBank/DDBJ databases">
        <authorList>
            <person name="Kim H.J."/>
            <person name="Triplett B.A."/>
        </authorList>
    </citation>
    <scope>NUCLEOTIDE SEQUENCE [LARGE SCALE GENOMIC DNA]</scope>
    <source>
        <strain evidence="2">Kingella_eburonensis</strain>
    </source>
</reference>
<dbReference type="InterPro" id="IPR006522">
    <property type="entry name" value="Phage_virion_morphogenesis"/>
</dbReference>
<evidence type="ECO:0000313" key="3">
    <source>
        <dbReference type="Proteomes" id="UP000215450"/>
    </source>
</evidence>
<dbReference type="EMBL" id="FXUV02000071">
    <property type="protein sequence ID" value="SNB83186.1"/>
    <property type="molecule type" value="Genomic_DNA"/>
</dbReference>
<name>A0A238TDR1_9NEIS</name>
<dbReference type="RefSeq" id="WP_095063392.1">
    <property type="nucleotide sequence ID" value="NZ_FXUV02000071.1"/>
</dbReference>
<gene>
    <name evidence="1" type="ORF">KEBURONENSIS_02049</name>
    <name evidence="2" type="ORF">KEBURONENSIS_02072</name>
</gene>
<keyword evidence="3" id="KW-1185">Reference proteome</keyword>
<evidence type="ECO:0000313" key="1">
    <source>
        <dbReference type="EMBL" id="SMQ13453.1"/>
    </source>
</evidence>
<evidence type="ECO:0000313" key="2">
    <source>
        <dbReference type="EMBL" id="SNB83186.1"/>
    </source>
</evidence>
<protein>
    <submittedName>
        <fullName evidence="2">Phage virion morphogenesis family protein</fullName>
    </submittedName>
</protein>
<accession>A0A238TDR1</accession>
<dbReference type="NCBIfam" id="TIGR01635">
    <property type="entry name" value="tail_comp_S"/>
    <property type="match status" value="1"/>
</dbReference>
<organism evidence="2 3">
    <name type="scientific">Kingella negevensis</name>
    <dbReference type="NCBI Taxonomy" id="1522312"/>
    <lineage>
        <taxon>Bacteria</taxon>
        <taxon>Pseudomonadati</taxon>
        <taxon>Pseudomonadota</taxon>
        <taxon>Betaproteobacteria</taxon>
        <taxon>Neisseriales</taxon>
        <taxon>Neisseriaceae</taxon>
        <taxon>Kingella</taxon>
    </lineage>
</organism>
<dbReference type="Proteomes" id="UP000215450">
    <property type="component" value="Unassembled WGS sequence"/>
</dbReference>
<sequence>MLQISLDTSDFDRGMARLLQNVENHRPMMSSIAVELLSMFEDNFESESWGGQSWQQSERAAKDGGKTLQLSGQLAASLTTQSGNDFARIGSNKPYAAIHHIGGQAGRGRKVHIPARPYLPIDGSGALQSGGEKRLLDIVKASLARGL</sequence>
<proteinExistence type="predicted"/>
<reference evidence="1" key="1">
    <citation type="submission" date="2017-05" db="EMBL/GenBank/DDBJ databases">
        <authorList>
            <person name="Song R."/>
            <person name="Chenine A.L."/>
            <person name="Ruprecht R.M."/>
        </authorList>
    </citation>
    <scope>NUCLEOTIDE SEQUENCE</scope>
    <source>
        <strain evidence="1">Kingella_eburonensis</strain>
    </source>
</reference>